<keyword evidence="9 16" id="KW-0675">Receptor</keyword>
<evidence type="ECO:0000313" key="16">
    <source>
        <dbReference type="EMBL" id="GBN54108.1"/>
    </source>
</evidence>
<dbReference type="GO" id="GO:0038023">
    <property type="term" value="F:signaling receptor activity"/>
    <property type="evidence" value="ECO:0007669"/>
    <property type="project" value="InterPro"/>
</dbReference>
<evidence type="ECO:0000256" key="4">
    <source>
        <dbReference type="ARBA" id="ARBA00022475"/>
    </source>
</evidence>
<evidence type="ECO:0000256" key="1">
    <source>
        <dbReference type="ARBA" id="ARBA00004651"/>
    </source>
</evidence>
<dbReference type="SMART" id="SM00918">
    <property type="entry name" value="Lig_chan-Glu_bd"/>
    <property type="match status" value="1"/>
</dbReference>
<keyword evidence="8 14" id="KW-0472">Membrane</keyword>
<dbReference type="GO" id="GO:0015276">
    <property type="term" value="F:ligand-gated monoatomic ion channel activity"/>
    <property type="evidence" value="ECO:0007669"/>
    <property type="project" value="InterPro"/>
</dbReference>
<accession>A0A4Y2PQB0</accession>
<evidence type="ECO:0000256" key="6">
    <source>
        <dbReference type="ARBA" id="ARBA00022989"/>
    </source>
</evidence>
<evidence type="ECO:0000256" key="7">
    <source>
        <dbReference type="ARBA" id="ARBA00023065"/>
    </source>
</evidence>
<dbReference type="PRINTS" id="PR00177">
    <property type="entry name" value="NMDARECEPTOR"/>
</dbReference>
<dbReference type="InterPro" id="IPR001508">
    <property type="entry name" value="Iono_Glu_rcpt_met"/>
</dbReference>
<gene>
    <name evidence="16" type="primary">GRID1_0</name>
    <name evidence="16" type="ORF">AVEN_85984_1</name>
</gene>
<dbReference type="EMBL" id="BGPR01012018">
    <property type="protein sequence ID" value="GBN54108.1"/>
    <property type="molecule type" value="Genomic_DNA"/>
</dbReference>
<keyword evidence="6 14" id="KW-1133">Transmembrane helix</keyword>
<feature type="transmembrane region" description="Helical" evidence="14">
    <location>
        <begin position="371"/>
        <end position="395"/>
    </location>
</feature>
<evidence type="ECO:0000256" key="3">
    <source>
        <dbReference type="ARBA" id="ARBA00022448"/>
    </source>
</evidence>
<dbReference type="Proteomes" id="UP000499080">
    <property type="component" value="Unassembled WGS sequence"/>
</dbReference>
<evidence type="ECO:0000256" key="8">
    <source>
        <dbReference type="ARBA" id="ARBA00023136"/>
    </source>
</evidence>
<keyword evidence="5 14" id="KW-0812">Transmembrane</keyword>
<dbReference type="InterPro" id="IPR019594">
    <property type="entry name" value="Glu/Gly-bd"/>
</dbReference>
<dbReference type="GO" id="GO:0005886">
    <property type="term" value="C:plasma membrane"/>
    <property type="evidence" value="ECO:0007669"/>
    <property type="project" value="UniProtKB-SubCell"/>
</dbReference>
<keyword evidence="7" id="KW-0406">Ion transport</keyword>
<organism evidence="16 17">
    <name type="scientific">Araneus ventricosus</name>
    <name type="common">Orbweaver spider</name>
    <name type="synonym">Epeira ventricosa</name>
    <dbReference type="NCBI Taxonomy" id="182803"/>
    <lineage>
        <taxon>Eukaryota</taxon>
        <taxon>Metazoa</taxon>
        <taxon>Ecdysozoa</taxon>
        <taxon>Arthropoda</taxon>
        <taxon>Chelicerata</taxon>
        <taxon>Arachnida</taxon>
        <taxon>Araneae</taxon>
        <taxon>Araneomorphae</taxon>
        <taxon>Entelegynae</taxon>
        <taxon>Araneoidea</taxon>
        <taxon>Araneidae</taxon>
        <taxon>Araneus</taxon>
    </lineage>
</organism>
<keyword evidence="4" id="KW-1003">Cell membrane</keyword>
<proteinExistence type="inferred from homology"/>
<feature type="domain" description="Ionotropic glutamate receptor L-glutamate and glycine-binding" evidence="15">
    <location>
        <begin position="16"/>
        <end position="77"/>
    </location>
</feature>
<comment type="subcellular location">
    <subcellularLocation>
        <location evidence="1">Cell membrane</location>
        <topology evidence="1">Multi-pass membrane protein</topology>
    </subcellularLocation>
</comment>
<evidence type="ECO:0000256" key="2">
    <source>
        <dbReference type="ARBA" id="ARBA00008685"/>
    </source>
</evidence>
<dbReference type="Gene3D" id="3.40.190.10">
    <property type="entry name" value="Periplasmic binding protein-like II"/>
    <property type="match status" value="1"/>
</dbReference>
<protein>
    <submittedName>
        <fullName evidence="16">Glutamate receptor ionotropic, delta-1</fullName>
    </submittedName>
</protein>
<feature type="transmembrane region" description="Helical" evidence="14">
    <location>
        <begin position="124"/>
        <end position="150"/>
    </location>
</feature>
<reference evidence="16 17" key="1">
    <citation type="journal article" date="2019" name="Sci. Rep.">
        <title>Orb-weaving spider Araneus ventricosus genome elucidates the spidroin gene catalogue.</title>
        <authorList>
            <person name="Kono N."/>
            <person name="Nakamura H."/>
            <person name="Ohtoshi R."/>
            <person name="Moran D.A.P."/>
            <person name="Shinohara A."/>
            <person name="Yoshida Y."/>
            <person name="Fujiwara M."/>
            <person name="Mori M."/>
            <person name="Tomita M."/>
            <person name="Arakawa K."/>
        </authorList>
    </citation>
    <scope>NUCLEOTIDE SEQUENCE [LARGE SCALE GENOMIC DNA]</scope>
</reference>
<dbReference type="Gene3D" id="1.10.287.70">
    <property type="match status" value="1"/>
</dbReference>
<dbReference type="InterPro" id="IPR052192">
    <property type="entry name" value="Insect_Ionotropic_Sensory_Rcpt"/>
</dbReference>
<evidence type="ECO:0000256" key="11">
    <source>
        <dbReference type="ARBA" id="ARBA00023286"/>
    </source>
</evidence>
<feature type="binding site" evidence="13">
    <location>
        <position position="93"/>
    </location>
    <ligand>
        <name>L-glutamate</name>
        <dbReference type="ChEBI" id="CHEBI:29985"/>
    </ligand>
</feature>
<evidence type="ECO:0000256" key="13">
    <source>
        <dbReference type="PIRSR" id="PIRSR601508-1"/>
    </source>
</evidence>
<evidence type="ECO:0000256" key="10">
    <source>
        <dbReference type="ARBA" id="ARBA00023180"/>
    </source>
</evidence>
<evidence type="ECO:0000313" key="17">
    <source>
        <dbReference type="Proteomes" id="UP000499080"/>
    </source>
</evidence>
<dbReference type="PANTHER" id="PTHR42643:SF38">
    <property type="entry name" value="IONOTROPIC RECEPTOR 100A"/>
    <property type="match status" value="1"/>
</dbReference>
<sequence>MERHPKTKVAVLSLPHAMSINISENGAMELGGFEGQFLQVVLEALEIEYEIIPEKENAFGHLQPNGTWTGIMGMMQRGDADLAFSHLTVTEERIRVANFSDVYTTTACVFATVMPENIKPAFGFLLPFDLTVWIAVLLTFCIMIVLFGIFQSKYSPFKIFFRLFANFSKQDSMPVDDSLKYKILLLTWLFFVTVITFSWSATLLSFIVEPIRDNMVRTFRELSKAVQKGTHKATFYNLSLPFLLNSEDEDLKRLGEIVVRNKWFVQASERGTGAQVGSRSVQAIHRNEAKLLFGNRDDVYISEDTLHVSPLAFAYGKTFCCPSKLNRILLRLSGAGLHEKLLRNSLLKVFLETPRKVETLTTESSLSITDLIGVFMLLGFGLIVSFVIFIGEVLFGNVFSPQK</sequence>
<evidence type="ECO:0000259" key="15">
    <source>
        <dbReference type="SMART" id="SM00918"/>
    </source>
</evidence>
<feature type="binding site" evidence="13">
    <location>
        <position position="88"/>
    </location>
    <ligand>
        <name>L-glutamate</name>
        <dbReference type="ChEBI" id="CHEBI:29985"/>
    </ligand>
</feature>
<evidence type="ECO:0000256" key="12">
    <source>
        <dbReference type="ARBA" id="ARBA00023303"/>
    </source>
</evidence>
<name>A0A4Y2PQB0_ARAVE</name>
<keyword evidence="17" id="KW-1185">Reference proteome</keyword>
<comment type="caution">
    <text evidence="16">The sequence shown here is derived from an EMBL/GenBank/DDBJ whole genome shotgun (WGS) entry which is preliminary data.</text>
</comment>
<dbReference type="OrthoDB" id="8050636at2759"/>
<evidence type="ECO:0000256" key="9">
    <source>
        <dbReference type="ARBA" id="ARBA00023170"/>
    </source>
</evidence>
<dbReference type="Pfam" id="PF00060">
    <property type="entry name" value="Lig_chan"/>
    <property type="match status" value="1"/>
</dbReference>
<dbReference type="PANTHER" id="PTHR42643">
    <property type="entry name" value="IONOTROPIC RECEPTOR 20A-RELATED"/>
    <property type="match status" value="1"/>
</dbReference>
<dbReference type="GO" id="GO:0050906">
    <property type="term" value="P:detection of stimulus involved in sensory perception"/>
    <property type="evidence" value="ECO:0007669"/>
    <property type="project" value="UniProtKB-ARBA"/>
</dbReference>
<evidence type="ECO:0000256" key="14">
    <source>
        <dbReference type="SAM" id="Phobius"/>
    </source>
</evidence>
<dbReference type="SUPFAM" id="SSF53850">
    <property type="entry name" value="Periplasmic binding protein-like II"/>
    <property type="match status" value="1"/>
</dbReference>
<comment type="similarity">
    <text evidence="2">Belongs to the glutamate-gated ion channel (TC 1.A.10.1) family.</text>
</comment>
<dbReference type="Pfam" id="PF10613">
    <property type="entry name" value="Lig_chan-Glu_bd"/>
    <property type="match status" value="1"/>
</dbReference>
<dbReference type="AlphaFoldDB" id="A0A4Y2PQB0"/>
<keyword evidence="3" id="KW-0813">Transport</keyword>
<keyword evidence="11" id="KW-1071">Ligand-gated ion channel</keyword>
<dbReference type="InterPro" id="IPR001320">
    <property type="entry name" value="Iontro_rcpt_C"/>
</dbReference>
<keyword evidence="12" id="KW-0407">Ion channel</keyword>
<feature type="transmembrane region" description="Helical" evidence="14">
    <location>
        <begin position="183"/>
        <end position="208"/>
    </location>
</feature>
<keyword evidence="10" id="KW-0325">Glycoprotein</keyword>
<evidence type="ECO:0000256" key="5">
    <source>
        <dbReference type="ARBA" id="ARBA00022692"/>
    </source>
</evidence>